<proteinExistence type="predicted"/>
<accession>A0A9P7RY04</accession>
<keyword evidence="2" id="KW-1185">Reference proteome</keyword>
<dbReference type="RefSeq" id="XP_043007977.1">
    <property type="nucleotide sequence ID" value="XM_043155508.1"/>
</dbReference>
<dbReference type="OrthoDB" id="2730350at2759"/>
<dbReference type="AlphaFoldDB" id="A0A9P7RY04"/>
<dbReference type="Pfam" id="PF21691">
    <property type="entry name" value="LDL"/>
    <property type="match status" value="1"/>
</dbReference>
<dbReference type="KEGG" id="more:E1B28_010535"/>
<reference evidence="1" key="1">
    <citation type="journal article" date="2021" name="Genome Biol. Evol.">
        <title>The assembled and annotated genome of the fairy-ring fungus Marasmius oreades.</title>
        <authorList>
            <person name="Hiltunen M."/>
            <person name="Ament-Velasquez S.L."/>
            <person name="Johannesson H."/>
        </authorList>
    </citation>
    <scope>NUCLEOTIDE SEQUENCE</scope>
    <source>
        <strain evidence="1">03SP1</strain>
    </source>
</reference>
<comment type="caution">
    <text evidence="1">The sequence shown here is derived from an EMBL/GenBank/DDBJ whole genome shotgun (WGS) entry which is preliminary data.</text>
</comment>
<sequence length="163" mass="17873">MPCTAEPASNTIFSHITTDLRVCRYRYRYKYGLSLSCSSTHQQVPEDMHFATTAILAAIAFFTTGTTAAECYSQGGSHRCSTADDVRNARVSFCNDQWGGDSASQRYPSSNDLASVFSHYGSFDSQQECWDSTEDIINTCLGHKDGGTWTVSSVQVNVNFCAA</sequence>
<protein>
    <submittedName>
        <fullName evidence="1">Uncharacterized protein</fullName>
    </submittedName>
</protein>
<dbReference type="InterPro" id="IPR048508">
    <property type="entry name" value="LDL"/>
</dbReference>
<name>A0A9P7RY04_9AGAR</name>
<gene>
    <name evidence="1" type="ORF">E1B28_010535</name>
</gene>
<dbReference type="Proteomes" id="UP001049176">
    <property type="component" value="Chromosome 6"/>
</dbReference>
<dbReference type="EMBL" id="CM032186">
    <property type="protein sequence ID" value="KAG7091507.1"/>
    <property type="molecule type" value="Genomic_DNA"/>
</dbReference>
<evidence type="ECO:0000313" key="1">
    <source>
        <dbReference type="EMBL" id="KAG7091507.1"/>
    </source>
</evidence>
<evidence type="ECO:0000313" key="2">
    <source>
        <dbReference type="Proteomes" id="UP001049176"/>
    </source>
</evidence>
<organism evidence="1 2">
    <name type="scientific">Marasmius oreades</name>
    <name type="common">fairy-ring Marasmius</name>
    <dbReference type="NCBI Taxonomy" id="181124"/>
    <lineage>
        <taxon>Eukaryota</taxon>
        <taxon>Fungi</taxon>
        <taxon>Dikarya</taxon>
        <taxon>Basidiomycota</taxon>
        <taxon>Agaricomycotina</taxon>
        <taxon>Agaricomycetes</taxon>
        <taxon>Agaricomycetidae</taxon>
        <taxon>Agaricales</taxon>
        <taxon>Marasmiineae</taxon>
        <taxon>Marasmiaceae</taxon>
        <taxon>Marasmius</taxon>
    </lineage>
</organism>
<dbReference type="GeneID" id="66079611"/>